<dbReference type="OrthoDB" id="334160at2"/>
<evidence type="ECO:0000259" key="1">
    <source>
        <dbReference type="Pfam" id="PF00027"/>
    </source>
</evidence>
<dbReference type="EMBL" id="VTOY01000025">
    <property type="protein sequence ID" value="TYZ19327.1"/>
    <property type="molecule type" value="Genomic_DNA"/>
</dbReference>
<dbReference type="Proteomes" id="UP000323646">
    <property type="component" value="Unassembled WGS sequence"/>
</dbReference>
<dbReference type="InterPro" id="IPR014710">
    <property type="entry name" value="RmlC-like_jellyroll"/>
</dbReference>
<feature type="domain" description="Cyclic nucleotide-binding" evidence="1">
    <location>
        <begin position="5"/>
        <end position="74"/>
    </location>
</feature>
<dbReference type="AlphaFoldDB" id="A0A5D6VVB0"/>
<organism evidence="2 3">
    <name type="scientific">Selenomonas ruminis</name>
    <dbReference type="NCBI Taxonomy" id="2593411"/>
    <lineage>
        <taxon>Bacteria</taxon>
        <taxon>Bacillati</taxon>
        <taxon>Bacillota</taxon>
        <taxon>Negativicutes</taxon>
        <taxon>Selenomonadales</taxon>
        <taxon>Selenomonadaceae</taxon>
        <taxon>Selenomonas</taxon>
    </lineage>
</organism>
<evidence type="ECO:0000313" key="3">
    <source>
        <dbReference type="Proteomes" id="UP000323646"/>
    </source>
</evidence>
<protein>
    <submittedName>
        <fullName evidence="2">Cyclic nucleotide-binding domain-containing protein</fullName>
    </submittedName>
</protein>
<evidence type="ECO:0000313" key="2">
    <source>
        <dbReference type="EMBL" id="TYZ19327.1"/>
    </source>
</evidence>
<sequence length="702" mass="80222">MEKIRIGKGQVLHRKGDEVKTLEIVLAGALTMTNGNDVNVRLGSGSMAGTAYLPGETYSFDYVAAEDSTLMAMDYLTPDDIVEAVIGTPAIAPVIAAANMELAAAILDSLTATTDAAITLCKELKYNYNEYKFMCVQLGATPAQFDFVEHLIPLESSGLDSSWEADLCRAYCNQRGALDKGYYPLDVCFCVETVMRASTISRKFSQELLSVLTFVEQTKSGAASFIEAFYNVKSRVDTNNRGDSNAAPHIQNALDMILAFSGVDQETADTFRKDVRAYTDTEDRLEKSDEMRHLRRSLSDGFYKIYAAAFFKSLNTDHLPVEVRMFFLFGFVDETLAGTANTEILYQTVVGWENDPEERIVSLYDWLLKIYRGQALPSKNEFDNDWFEYLREELRTGSISQAESDALQNDTQAMVSFEIRNMVTIANKATYGRLATFVPIFNAQDVVRPLEKCLASPARVREAFDKVTAIDYSCFYRPTLINFPDFKIPHFIYDVEVKPYIILMPNIGSRGLMWQEIEGVRRTTPAHMMISIYHSEDLDNTVVQMCAQFRWEMCRRIQGVRYADVSEPSLTSEYTNYLQFYRKNGYLSADIKERIKMSLQKARNDYKVIFMNDYEKYIQNEAFGMPRLNKVAREILFKYCTYSQKFRDERGTNPQYAPLMDRWNVAHNSRVHNVDLVLRKVQRMNPDAVPQEILDELKYLKL</sequence>
<name>A0A5D6VVB0_9FIRM</name>
<gene>
    <name evidence="2" type="ORF">FZ040_13525</name>
</gene>
<dbReference type="InterPro" id="IPR018490">
    <property type="entry name" value="cNMP-bd_dom_sf"/>
</dbReference>
<dbReference type="RefSeq" id="WP_149172495.1">
    <property type="nucleotide sequence ID" value="NZ_VTOY01000025.1"/>
</dbReference>
<proteinExistence type="predicted"/>
<keyword evidence="3" id="KW-1185">Reference proteome</keyword>
<dbReference type="CDD" id="cd00038">
    <property type="entry name" value="CAP_ED"/>
    <property type="match status" value="1"/>
</dbReference>
<dbReference type="Gene3D" id="2.60.120.10">
    <property type="entry name" value="Jelly Rolls"/>
    <property type="match status" value="1"/>
</dbReference>
<dbReference type="InterPro" id="IPR000595">
    <property type="entry name" value="cNMP-bd_dom"/>
</dbReference>
<accession>A0A5D6VVB0</accession>
<reference evidence="2 3" key="1">
    <citation type="submission" date="2019-08" db="EMBL/GenBank/DDBJ databases">
        <title>Selenomonas sp. mPRGC5 and Selenomonas sp. mPRGC8 isolated from ruminal fluid of dairy goat (Capra hircus).</title>
        <authorList>
            <person name="Poothong S."/>
            <person name="Nuengjamnong C."/>
            <person name="Tanasupawat S."/>
        </authorList>
    </citation>
    <scope>NUCLEOTIDE SEQUENCE [LARGE SCALE GENOMIC DNA]</scope>
    <source>
        <strain evidence="3">mPRGC5</strain>
    </source>
</reference>
<dbReference type="Pfam" id="PF00027">
    <property type="entry name" value="cNMP_binding"/>
    <property type="match status" value="1"/>
</dbReference>
<dbReference type="SUPFAM" id="SSF51206">
    <property type="entry name" value="cAMP-binding domain-like"/>
    <property type="match status" value="1"/>
</dbReference>
<comment type="caution">
    <text evidence="2">The sequence shown here is derived from an EMBL/GenBank/DDBJ whole genome shotgun (WGS) entry which is preliminary data.</text>
</comment>